<proteinExistence type="predicted"/>
<comment type="caution">
    <text evidence="1">The sequence shown here is derived from an EMBL/GenBank/DDBJ whole genome shotgun (WGS) entry which is preliminary data.</text>
</comment>
<name>A0ABV7KI52_9HYPH</name>
<dbReference type="RefSeq" id="WP_378220665.1">
    <property type="nucleotide sequence ID" value="NZ_JBHRTK010000012.1"/>
</dbReference>
<protein>
    <submittedName>
        <fullName evidence="1">Uncharacterized protein</fullName>
    </submittedName>
</protein>
<gene>
    <name evidence="1" type="ORF">ACFOHJ_11615</name>
</gene>
<evidence type="ECO:0000313" key="1">
    <source>
        <dbReference type="EMBL" id="MFC3206862.1"/>
    </source>
</evidence>
<organism evidence="1 2">
    <name type="scientific">Aquamicrobium soli</name>
    <dbReference type="NCBI Taxonomy" id="1811518"/>
    <lineage>
        <taxon>Bacteria</taxon>
        <taxon>Pseudomonadati</taxon>
        <taxon>Pseudomonadota</taxon>
        <taxon>Alphaproteobacteria</taxon>
        <taxon>Hyphomicrobiales</taxon>
        <taxon>Phyllobacteriaceae</taxon>
        <taxon>Aquamicrobium</taxon>
    </lineage>
</organism>
<dbReference type="Proteomes" id="UP001595583">
    <property type="component" value="Unassembled WGS sequence"/>
</dbReference>
<evidence type="ECO:0000313" key="2">
    <source>
        <dbReference type="Proteomes" id="UP001595583"/>
    </source>
</evidence>
<reference evidence="2" key="1">
    <citation type="journal article" date="2019" name="Int. J. Syst. Evol. Microbiol.">
        <title>The Global Catalogue of Microorganisms (GCM) 10K type strain sequencing project: providing services to taxonomists for standard genome sequencing and annotation.</title>
        <authorList>
            <consortium name="The Broad Institute Genomics Platform"/>
            <consortium name="The Broad Institute Genome Sequencing Center for Infectious Disease"/>
            <person name="Wu L."/>
            <person name="Ma J."/>
        </authorList>
    </citation>
    <scope>NUCLEOTIDE SEQUENCE [LARGE SCALE GENOMIC DNA]</scope>
    <source>
        <strain evidence="2">KCTC 52165</strain>
    </source>
</reference>
<keyword evidence="2" id="KW-1185">Reference proteome</keyword>
<accession>A0ABV7KI52</accession>
<dbReference type="EMBL" id="JBHRTK010000012">
    <property type="protein sequence ID" value="MFC3206862.1"/>
    <property type="molecule type" value="Genomic_DNA"/>
</dbReference>
<sequence length="77" mass="8849">MYLNNEGDTEMQTPAAYAKDEVTNGRFPHMTIQAGECGTFWLHDADYRMLDGKAYTSREAAEKARSRFVEKAARWIQ</sequence>